<dbReference type="Pfam" id="PF06985">
    <property type="entry name" value="HET"/>
    <property type="match status" value="1"/>
</dbReference>
<evidence type="ECO:0000313" key="2">
    <source>
        <dbReference type="EMBL" id="USP74957.1"/>
    </source>
</evidence>
<reference evidence="2" key="1">
    <citation type="submission" date="2021-12" db="EMBL/GenBank/DDBJ databases">
        <title>Curvularia clavata genome.</title>
        <authorList>
            <person name="Cao Y."/>
        </authorList>
    </citation>
    <scope>NUCLEOTIDE SEQUENCE</scope>
    <source>
        <strain evidence="2">Yc1106</strain>
    </source>
</reference>
<dbReference type="PANTHER" id="PTHR33112:SF13">
    <property type="entry name" value="HETEROKARYON INCOMPATIBILITY DOMAIN-CONTAINING PROTEIN"/>
    <property type="match status" value="1"/>
</dbReference>
<dbReference type="AlphaFoldDB" id="A0A9Q8Z3B9"/>
<name>A0A9Q8Z3B9_CURCL</name>
<protein>
    <recommendedName>
        <fullName evidence="1">Heterokaryon incompatibility domain-containing protein</fullName>
    </recommendedName>
</protein>
<dbReference type="Proteomes" id="UP001056012">
    <property type="component" value="Chromosome 2"/>
</dbReference>
<keyword evidence="3" id="KW-1185">Reference proteome</keyword>
<dbReference type="PANTHER" id="PTHR33112">
    <property type="entry name" value="DOMAIN PROTEIN, PUTATIVE-RELATED"/>
    <property type="match status" value="1"/>
</dbReference>
<dbReference type="InterPro" id="IPR010730">
    <property type="entry name" value="HET"/>
</dbReference>
<proteinExistence type="predicted"/>
<accession>A0A9Q8Z3B9</accession>
<evidence type="ECO:0000313" key="3">
    <source>
        <dbReference type="Proteomes" id="UP001056012"/>
    </source>
</evidence>
<organism evidence="2 3">
    <name type="scientific">Curvularia clavata</name>
    <dbReference type="NCBI Taxonomy" id="95742"/>
    <lineage>
        <taxon>Eukaryota</taxon>
        <taxon>Fungi</taxon>
        <taxon>Dikarya</taxon>
        <taxon>Ascomycota</taxon>
        <taxon>Pezizomycotina</taxon>
        <taxon>Dothideomycetes</taxon>
        <taxon>Pleosporomycetidae</taxon>
        <taxon>Pleosporales</taxon>
        <taxon>Pleosporineae</taxon>
        <taxon>Pleosporaceae</taxon>
        <taxon>Curvularia</taxon>
    </lineage>
</organism>
<sequence>MKTTLENKAVHMEDGISIQNLPKTYRDSVVVCKELGINHLWIDSLCIIQNSSHDWSEQASRMAEIYQNAYVTIAAVAARNSTEGLFNDISDRLTSVSLPGYPWIQIRKQAQLPSASDDFMDPDFNDGHTLYKRGWTFQELSLSPRVIHYGRNEVVWQCQSRSICEGDPDGSIEISSLVSANLIREPDLSIEGLWYSIVGAYSWRGLTFEKDRLPAIAAFASRIEAENHQKKYVHGLWEDSLRLDLLWSVDTWKPDHHPGPSSGLEPRSLPTWSWVSVKAPVIWDNIPALNEFEEVPHTKIMKVAYKTRGPPLLGDAIEAHIVIQAPIFKLSDLRKTGTLSSLETVETNPNEVVWYSPRWDSPLDATTHGKQHTEALAIPLIMPKRKMKSKYARRFINSLVIERTSEVGKYRRVGVVELGLQAHATWSATDTESSEDEMTERGVEGERNYERFIQIMDHMEKRTITLI</sequence>
<dbReference type="EMBL" id="CP089275">
    <property type="protein sequence ID" value="USP74957.1"/>
    <property type="molecule type" value="Genomic_DNA"/>
</dbReference>
<evidence type="ECO:0000259" key="1">
    <source>
        <dbReference type="Pfam" id="PF06985"/>
    </source>
</evidence>
<dbReference type="VEuPathDB" id="FungiDB:yc1106_02231"/>
<feature type="domain" description="Heterokaryon incompatibility" evidence="1">
    <location>
        <begin position="13"/>
        <end position="139"/>
    </location>
</feature>
<gene>
    <name evidence="2" type="ORF">yc1106_02231</name>
</gene>
<dbReference type="OrthoDB" id="2958217at2759"/>